<gene>
    <name evidence="2" type="ORF">EYB31_15245</name>
</gene>
<dbReference type="EMBL" id="SIRE01000010">
    <property type="protein sequence ID" value="TBL78224.1"/>
    <property type="molecule type" value="Genomic_DNA"/>
</dbReference>
<dbReference type="AlphaFoldDB" id="A0A4Q9DT05"/>
<name>A0A4Q9DT05_9BACL</name>
<evidence type="ECO:0000259" key="1">
    <source>
        <dbReference type="Pfam" id="PF07238"/>
    </source>
</evidence>
<comment type="caution">
    <text evidence="2">The sequence shown here is derived from an EMBL/GenBank/DDBJ whole genome shotgun (WGS) entry which is preliminary data.</text>
</comment>
<organism evidence="2 3">
    <name type="scientific">Paenibacillus thalictri</name>
    <dbReference type="NCBI Taxonomy" id="2527873"/>
    <lineage>
        <taxon>Bacteria</taxon>
        <taxon>Bacillati</taxon>
        <taxon>Bacillota</taxon>
        <taxon>Bacilli</taxon>
        <taxon>Bacillales</taxon>
        <taxon>Paenibacillaceae</taxon>
        <taxon>Paenibacillus</taxon>
    </lineage>
</organism>
<protein>
    <submittedName>
        <fullName evidence="2">PilZ domain-containing protein</fullName>
    </submittedName>
</protein>
<dbReference type="RefSeq" id="WP_131014208.1">
    <property type="nucleotide sequence ID" value="NZ_SIRE01000010.1"/>
</dbReference>
<dbReference type="Pfam" id="PF07238">
    <property type="entry name" value="PilZ"/>
    <property type="match status" value="1"/>
</dbReference>
<dbReference type="InterPro" id="IPR009875">
    <property type="entry name" value="PilZ_domain"/>
</dbReference>
<dbReference type="OrthoDB" id="1908709at2"/>
<feature type="domain" description="PilZ" evidence="1">
    <location>
        <begin position="6"/>
        <end position="112"/>
    </location>
</feature>
<evidence type="ECO:0000313" key="2">
    <source>
        <dbReference type="EMBL" id="TBL78224.1"/>
    </source>
</evidence>
<accession>A0A4Q9DT05</accession>
<dbReference type="Proteomes" id="UP000293142">
    <property type="component" value="Unassembled WGS sequence"/>
</dbReference>
<evidence type="ECO:0000313" key="3">
    <source>
        <dbReference type="Proteomes" id="UP000293142"/>
    </source>
</evidence>
<proteinExistence type="predicted"/>
<keyword evidence="3" id="KW-1185">Reference proteome</keyword>
<sequence length="142" mass="16273">MNRENQRSFFRLAFEHPLCAELKIIGLQDGLETKTGKIAIHDVSAGGMRFWSDIDFTNELNVLFEAKFIGLGKPYKLLGQILRIKEVKPRIYEYSSKFSLSEAEESALISLLNAMSIKLRKMKMLSSCSFCTNEELELFQLL</sequence>
<dbReference type="GO" id="GO:0035438">
    <property type="term" value="F:cyclic-di-GMP binding"/>
    <property type="evidence" value="ECO:0007669"/>
    <property type="project" value="InterPro"/>
</dbReference>
<reference evidence="2 3" key="1">
    <citation type="submission" date="2019-02" db="EMBL/GenBank/DDBJ databases">
        <title>Paenibacillus sp. nov., isolated from surface-sterilized tissue of Thalictrum simplex L.</title>
        <authorList>
            <person name="Tuo L."/>
        </authorList>
    </citation>
    <scope>NUCLEOTIDE SEQUENCE [LARGE SCALE GENOMIC DNA]</scope>
    <source>
        <strain evidence="2 3">N2SHLJ1</strain>
    </source>
</reference>